<evidence type="ECO:0000259" key="10">
    <source>
        <dbReference type="PROSITE" id="PS50035"/>
    </source>
</evidence>
<dbReference type="PIRSF" id="PIRSF009376">
    <property type="entry name" value="Phospholipase_D_euk"/>
    <property type="match status" value="1"/>
</dbReference>
<proteinExistence type="inferred from homology"/>
<protein>
    <recommendedName>
        <fullName evidence="7">Phospholipase</fullName>
        <ecNumber evidence="7">3.1.4.4</ecNumber>
    </recommendedName>
</protein>
<evidence type="ECO:0000256" key="1">
    <source>
        <dbReference type="ARBA" id="ARBA00000798"/>
    </source>
</evidence>
<dbReference type="GO" id="GO:0035556">
    <property type="term" value="P:intracellular signal transduction"/>
    <property type="evidence" value="ECO:0007669"/>
    <property type="project" value="InterPro"/>
</dbReference>
<feature type="region of interest" description="Disordered" evidence="8">
    <location>
        <begin position="70"/>
        <end position="112"/>
    </location>
</feature>
<dbReference type="InterPro" id="IPR001683">
    <property type="entry name" value="PX_dom"/>
</dbReference>
<feature type="region of interest" description="Disordered" evidence="8">
    <location>
        <begin position="226"/>
        <end position="268"/>
    </location>
</feature>
<keyword evidence="5 7" id="KW-0442">Lipid degradation</keyword>
<evidence type="ECO:0000256" key="5">
    <source>
        <dbReference type="ARBA" id="ARBA00022963"/>
    </source>
</evidence>
<dbReference type="CDD" id="cd01254">
    <property type="entry name" value="PH_PLD"/>
    <property type="match status" value="1"/>
</dbReference>
<evidence type="ECO:0000259" key="9">
    <source>
        <dbReference type="PROSITE" id="PS50003"/>
    </source>
</evidence>
<feature type="compositionally biased region" description="Basic and acidic residues" evidence="8">
    <location>
        <begin position="1486"/>
        <end position="1508"/>
    </location>
</feature>
<feature type="domain" description="PLD phosphodiesterase" evidence="10">
    <location>
        <begin position="732"/>
        <end position="759"/>
    </location>
</feature>
<dbReference type="InterPro" id="IPR001849">
    <property type="entry name" value="PH_domain"/>
</dbReference>
<keyword evidence="12" id="KW-1185">Reference proteome</keyword>
<feature type="compositionally biased region" description="Polar residues" evidence="8">
    <location>
        <begin position="149"/>
        <end position="163"/>
    </location>
</feature>
<evidence type="ECO:0000256" key="2">
    <source>
        <dbReference type="ARBA" id="ARBA00008664"/>
    </source>
</evidence>
<dbReference type="InterPro" id="IPR025202">
    <property type="entry name" value="PLD-like_dom"/>
</dbReference>
<dbReference type="CDD" id="cd09138">
    <property type="entry name" value="PLDc_vPLD1_2_yPLD_like_1"/>
    <property type="match status" value="1"/>
</dbReference>
<feature type="region of interest" description="Disordered" evidence="8">
    <location>
        <begin position="1481"/>
        <end position="1516"/>
    </location>
</feature>
<dbReference type="InterPro" id="IPR001736">
    <property type="entry name" value="PLipase_D/transphosphatidylase"/>
</dbReference>
<evidence type="ECO:0000313" key="12">
    <source>
        <dbReference type="Proteomes" id="UP000019375"/>
    </source>
</evidence>
<feature type="compositionally biased region" description="Basic and acidic residues" evidence="8">
    <location>
        <begin position="31"/>
        <end position="47"/>
    </location>
</feature>
<dbReference type="InterPro" id="IPR015679">
    <property type="entry name" value="PLipase_D_fam"/>
</dbReference>
<keyword evidence="3" id="KW-0677">Repeat</keyword>
<dbReference type="CDD" id="cd09141">
    <property type="entry name" value="PLDc_vPLD1_2_yPLD_like_2"/>
    <property type="match status" value="1"/>
</dbReference>
<dbReference type="GO" id="GO:0035091">
    <property type="term" value="F:phosphatidylinositol binding"/>
    <property type="evidence" value="ECO:0007669"/>
    <property type="project" value="InterPro"/>
</dbReference>
<feature type="region of interest" description="Disordered" evidence="8">
    <location>
        <begin position="1"/>
        <end position="54"/>
    </location>
</feature>
<feature type="compositionally biased region" description="Basic and acidic residues" evidence="8">
    <location>
        <begin position="356"/>
        <end position="372"/>
    </location>
</feature>
<dbReference type="FunFam" id="3.30.870.10:FF:000011">
    <property type="entry name" value="Phospholipase"/>
    <property type="match status" value="1"/>
</dbReference>
<accession>A0A8J2T559</accession>
<dbReference type="EMBL" id="HG316456">
    <property type="protein sequence ID" value="CDF89206.1"/>
    <property type="molecule type" value="Genomic_DNA"/>
</dbReference>
<organism evidence="11 12">
    <name type="scientific">Zygosaccharomyces bailii (strain CLIB 213 / ATCC 58445 / CBS 680 / BCRC 21525 / NBRC 1098 / NCYC 1416 / NRRL Y-2227)</name>
    <dbReference type="NCBI Taxonomy" id="1333698"/>
    <lineage>
        <taxon>Eukaryota</taxon>
        <taxon>Fungi</taxon>
        <taxon>Dikarya</taxon>
        <taxon>Ascomycota</taxon>
        <taxon>Saccharomycotina</taxon>
        <taxon>Saccharomycetes</taxon>
        <taxon>Saccharomycetales</taxon>
        <taxon>Saccharomycetaceae</taxon>
        <taxon>Zygosaccharomyces</taxon>
    </lineage>
</organism>
<dbReference type="PANTHER" id="PTHR18896:SF76">
    <property type="entry name" value="PHOSPHOLIPASE"/>
    <property type="match status" value="1"/>
</dbReference>
<dbReference type="GO" id="GO:0004630">
    <property type="term" value="F:phospholipase D activity"/>
    <property type="evidence" value="ECO:0007669"/>
    <property type="project" value="UniProtKB-UniRule"/>
</dbReference>
<feature type="compositionally biased region" description="Polar residues" evidence="8">
    <location>
        <begin position="1"/>
        <end position="10"/>
    </location>
</feature>
<reference evidence="12" key="1">
    <citation type="journal article" date="2013" name="Genome Announc.">
        <title>Genome sequence of the food spoilage yeast Zygosaccharomyces bailii CLIB 213(T).</title>
        <authorList>
            <person name="Galeote V."/>
            <person name="Bigey F."/>
            <person name="Devillers H."/>
            <person name="Neuveglise C."/>
            <person name="Dequin S."/>
        </authorList>
    </citation>
    <scope>NUCLEOTIDE SEQUENCE [LARGE SCALE GENOMIC DNA]</scope>
    <source>
        <strain evidence="12">CLIB 213 / ATCC 58445 / CBS 680 / CCRC 21525 / NBRC 1098 / NCYC 1416 / NRRL Y-2227</strain>
    </source>
</reference>
<sequence>MSGAKLQTKTVIPGISDADELSGENANGGQEIEKDNRSNKYDPREWEGVSSAAVDDEEADYKNLTFMGVPNSVQHRDDDEANEPESIHTIASNSTREAHNTSYNRRRHSKSPEAFQDVPVDAWRKEFKSALRRVSSLSRKPAQRLKRYSMQSQLMSQEPSIGNTKYHRGDRDLYTQKLASDLIDSLMAGCPAALFASTQFLRDEHGRRRAPLLLAMLGVEVEPLPLNNTMEPNDGAARADSPWGDEGETTAFENNRGRSNSNSSGSSTILSFEKPWGDHSKRLFKIHLEYGIGENRLKWSIVRNYKELSNLHGRLKLVSFQQNTVNKLYIDHNRYHKIHIPHFPHEDDYKEGFTDRIKSKQSARDSGPEVRRGKQGRAVSPDFSRLQGDISRASSIRSSLDFSIDRINVKHLQDLIDEKEDVSKPMHLRLERYLRLLNIALCLRPQANRLFQFYELSPIGNLLSYEDGPQGKQGYLIIRSTARAQGWRVSHFRFNDFKDMIERHTTKWFLVRHSYVMYTSDIYSTTPLDVFLIDHQFQIRCSGSNRNVLEDENIEQEWNQENSKKISTKLLITLENSERKLQMICKSEASLRQWISSIRQMAKSSPWAKKHRFNSFAPIRKNVFMKYLIDGRDYFWALSQALVMAEDVIYIHDWWLSPELYMRRPVNGHQQYRIDRILKERAENGVKIFIIVYRNVGSTVGTDSSWSKHSMLALHPNIHLIRSPNQWLQNTYFWAHHEKMTVIDNTVAFMGGIDLCYGRYDTPEHVLRDDHEKIPDQIFPGKDYSNARVCDFYDLDKPFESMYDRTAIPRMPWHDVHTMTIGEAARDMSRHFVQRWNYLLRQKRPSRPTPLLTPVSDFTEEQLKYSPFFQMLRPRATCEVQVIRSAGYWSLGLKETEHSIQNAYLKLIETSEHYIYIENQFFVTTSHWDGVVIENKVGDAIVDRVIKANSEGRTWKAFILIPLMPGFDSPIDQPEASSLRVIMQCQYQSISRGESSIFSRLRKLNIDPLQYVQFYSLRKWSTLGPHDKLVTEQLYVHAKVLIVDDRACIVGSANINERSQLGNRDSEVAAIIRDTDLVKTKMEDKEYYAGRFPWELRQRLMREHLGCDVDSVEIVERKFGRLKDLATKNYKTLHLLDSGATKAEKQTSAMIELAYREVFEVECSKAWQSKYGNQTKLAKEDEKGVHTPEGQKTDNARVDTLFNPPVDSRELGDQKSALPDSGLQTAYTEEEVNLHHATNYHSFNYRAGEENIGIRDKKPISTDPRVANNPKHSDDVCGLGPDEWRKVTKKFKEDVTQQLRTWAIDALGTVTIDGDKRSHSCFLPNKNDIESYLQEDNVLLEQKWDMLKRICYLQYLAHRKKKRESDDLNRKKRHAKLHKHKTSQILGQEELDESAIEELLAQLAPRFGGDRLSPNNLLKLNFIDPYSFEDPLSPSFVDDLWFSVAMRNTLLFRLVFHCQPDNAVQTWRDFKDYKRMTREFTQNQDKLSDEENQDENKPDQDKNGEHGIDQGAEGSIRRGQTLKDLHAKDLHGENVGEEMVRKAIAEPRNIEISKAVATKMRLAGSLLYGYDQRVFDKHTARRMLQRIHGHLVIFPTEWLAREVESKNWFYSADRLPPIEIYD</sequence>
<feature type="domain" description="PLD phosphodiesterase" evidence="10">
    <location>
        <begin position="1032"/>
        <end position="1059"/>
    </location>
</feature>
<dbReference type="Gene3D" id="3.30.870.10">
    <property type="entry name" value="Endonuclease Chain A"/>
    <property type="match status" value="2"/>
</dbReference>
<feature type="compositionally biased region" description="Low complexity" evidence="8">
    <location>
        <begin position="257"/>
        <end position="267"/>
    </location>
</feature>
<feature type="domain" description="PH" evidence="9">
    <location>
        <begin position="469"/>
        <end position="603"/>
    </location>
</feature>
<feature type="region of interest" description="Disordered" evidence="8">
    <location>
        <begin position="356"/>
        <end position="380"/>
    </location>
</feature>
<dbReference type="SMART" id="SM00312">
    <property type="entry name" value="PX"/>
    <property type="match status" value="1"/>
</dbReference>
<dbReference type="InterPro" id="IPR016555">
    <property type="entry name" value="PLipase_D_euk"/>
</dbReference>
<name>A0A8J2T559_ZYGB2</name>
<dbReference type="PANTHER" id="PTHR18896">
    <property type="entry name" value="PHOSPHOLIPASE D"/>
    <property type="match status" value="1"/>
</dbReference>
<feature type="compositionally biased region" description="Polar residues" evidence="8">
    <location>
        <begin position="89"/>
        <end position="103"/>
    </location>
</feature>
<feature type="compositionally biased region" description="Basic and acidic residues" evidence="8">
    <location>
        <begin position="1177"/>
        <end position="1197"/>
    </location>
</feature>
<evidence type="ECO:0000256" key="7">
    <source>
        <dbReference type="PIRNR" id="PIRNR009376"/>
    </source>
</evidence>
<feature type="region of interest" description="Disordered" evidence="8">
    <location>
        <begin position="142"/>
        <end position="168"/>
    </location>
</feature>
<dbReference type="Proteomes" id="UP000019375">
    <property type="component" value="Unassembled WGS sequence"/>
</dbReference>
<dbReference type="SUPFAM" id="SSF56024">
    <property type="entry name" value="Phospholipase D/nuclease"/>
    <property type="match status" value="2"/>
</dbReference>
<dbReference type="Pfam" id="PF13091">
    <property type="entry name" value="PLDc_2"/>
    <property type="match status" value="1"/>
</dbReference>
<dbReference type="PROSITE" id="PS50035">
    <property type="entry name" value="PLD"/>
    <property type="match status" value="2"/>
</dbReference>
<gene>
    <name evidence="11" type="ORF">BN860_11672g</name>
</gene>
<dbReference type="Pfam" id="PF00614">
    <property type="entry name" value="PLDc"/>
    <property type="match status" value="1"/>
</dbReference>
<dbReference type="SMART" id="SM00155">
    <property type="entry name" value="PLDc"/>
    <property type="match status" value="2"/>
</dbReference>
<keyword evidence="6" id="KW-0443">Lipid metabolism</keyword>
<dbReference type="OrthoDB" id="14911at2759"/>
<evidence type="ECO:0000313" key="11">
    <source>
        <dbReference type="EMBL" id="CDF89206.1"/>
    </source>
</evidence>
<dbReference type="GO" id="GO:0009395">
    <property type="term" value="P:phospholipid catabolic process"/>
    <property type="evidence" value="ECO:0007669"/>
    <property type="project" value="TreeGrafter"/>
</dbReference>
<dbReference type="PROSITE" id="PS50003">
    <property type="entry name" value="PH_DOMAIN"/>
    <property type="match status" value="1"/>
</dbReference>
<comment type="catalytic activity">
    <reaction evidence="1 7">
        <text>a 1,2-diacyl-sn-glycero-3-phosphocholine + H2O = a 1,2-diacyl-sn-glycero-3-phosphate + choline + H(+)</text>
        <dbReference type="Rhea" id="RHEA:14445"/>
        <dbReference type="ChEBI" id="CHEBI:15354"/>
        <dbReference type="ChEBI" id="CHEBI:15377"/>
        <dbReference type="ChEBI" id="CHEBI:15378"/>
        <dbReference type="ChEBI" id="CHEBI:57643"/>
        <dbReference type="ChEBI" id="CHEBI:58608"/>
        <dbReference type="EC" id="3.1.4.4"/>
    </reaction>
</comment>
<evidence type="ECO:0000256" key="3">
    <source>
        <dbReference type="ARBA" id="ARBA00022737"/>
    </source>
</evidence>
<feature type="region of interest" description="Disordered" evidence="8">
    <location>
        <begin position="1176"/>
        <end position="1220"/>
    </location>
</feature>
<dbReference type="GO" id="GO:0006654">
    <property type="term" value="P:phosphatidic acid biosynthetic process"/>
    <property type="evidence" value="ECO:0007669"/>
    <property type="project" value="InterPro"/>
</dbReference>
<evidence type="ECO:0000256" key="6">
    <source>
        <dbReference type="ARBA" id="ARBA00023098"/>
    </source>
</evidence>
<dbReference type="EC" id="3.1.4.4" evidence="7"/>
<evidence type="ECO:0000256" key="4">
    <source>
        <dbReference type="ARBA" id="ARBA00022801"/>
    </source>
</evidence>
<comment type="similarity">
    <text evidence="2 7">Belongs to the phospholipase D family.</text>
</comment>
<evidence type="ECO:0000256" key="8">
    <source>
        <dbReference type="SAM" id="MobiDB-lite"/>
    </source>
</evidence>
<dbReference type="SMART" id="SM00233">
    <property type="entry name" value="PH"/>
    <property type="match status" value="1"/>
</dbReference>
<keyword evidence="4 7" id="KW-0378">Hydrolase</keyword>